<dbReference type="InterPro" id="IPR022409">
    <property type="entry name" value="PKD/Chitinase_dom"/>
</dbReference>
<comment type="caution">
    <text evidence="2">The sequence shown here is derived from an EMBL/GenBank/DDBJ whole genome shotgun (WGS) entry which is preliminary data.</text>
</comment>
<accession>W4LNE3</accession>
<proteinExistence type="predicted"/>
<gene>
    <name evidence="2" type="ORF">ETSY2_40565</name>
</gene>
<evidence type="ECO:0000259" key="1">
    <source>
        <dbReference type="PROSITE" id="PS50093"/>
    </source>
</evidence>
<evidence type="ECO:0000313" key="2">
    <source>
        <dbReference type="EMBL" id="ETW99613.1"/>
    </source>
</evidence>
<keyword evidence="3" id="KW-1185">Reference proteome</keyword>
<dbReference type="CDD" id="cd00146">
    <property type="entry name" value="PKD"/>
    <property type="match status" value="1"/>
</dbReference>
<dbReference type="Pfam" id="PF18911">
    <property type="entry name" value="PKD_4"/>
    <property type="match status" value="1"/>
</dbReference>
<organism evidence="2 3">
    <name type="scientific">Candidatus Entotheonella gemina</name>
    <dbReference type="NCBI Taxonomy" id="1429439"/>
    <lineage>
        <taxon>Bacteria</taxon>
        <taxon>Pseudomonadati</taxon>
        <taxon>Nitrospinota/Tectimicrobiota group</taxon>
        <taxon>Candidatus Tectimicrobiota</taxon>
        <taxon>Candidatus Entotheonellia</taxon>
        <taxon>Candidatus Entotheonellales</taxon>
        <taxon>Candidatus Entotheonellaceae</taxon>
        <taxon>Candidatus Entotheonella</taxon>
    </lineage>
</organism>
<protein>
    <recommendedName>
        <fullName evidence="1">PKD domain-containing protein</fullName>
    </recommendedName>
</protein>
<evidence type="ECO:0000313" key="3">
    <source>
        <dbReference type="Proteomes" id="UP000019140"/>
    </source>
</evidence>
<dbReference type="InterPro" id="IPR000601">
    <property type="entry name" value="PKD_dom"/>
</dbReference>
<sequence length="228" mass="24772">MQDSPALTKLYEARDAITKAGEAGAKERFPDDFADLESQYLKARGTYYACQEDQALTMGEDLVTLAKAIETRRVAPVTLPNRPPTAFLAGPGDDEIEVEQAARFSARHSADPDGDALTYQWDWGDGTTSDVMEPMHQYEAPGVYTVVLTVTDGKGGSDTATTPVTVIRRVVIRSTGSQVLFDFDQATLPSAAQEQDGPEILGFPSMRALEEPHKRGDKSLIMNALSLT</sequence>
<dbReference type="Gene3D" id="2.60.40.10">
    <property type="entry name" value="Immunoglobulins"/>
    <property type="match status" value="1"/>
</dbReference>
<dbReference type="EMBL" id="AZHX01001815">
    <property type="protein sequence ID" value="ETW99613.1"/>
    <property type="molecule type" value="Genomic_DNA"/>
</dbReference>
<name>W4LNE3_9BACT</name>
<feature type="domain" description="PKD" evidence="1">
    <location>
        <begin position="98"/>
        <end position="166"/>
    </location>
</feature>
<dbReference type="HOGENOM" id="CLU_1212995_0_0_7"/>
<dbReference type="Proteomes" id="UP000019140">
    <property type="component" value="Unassembled WGS sequence"/>
</dbReference>
<dbReference type="SUPFAM" id="SSF49299">
    <property type="entry name" value="PKD domain"/>
    <property type="match status" value="1"/>
</dbReference>
<reference evidence="2 3" key="1">
    <citation type="journal article" date="2014" name="Nature">
        <title>An environmental bacterial taxon with a large and distinct metabolic repertoire.</title>
        <authorList>
            <person name="Wilson M.C."/>
            <person name="Mori T."/>
            <person name="Ruckert C."/>
            <person name="Uria A.R."/>
            <person name="Helf M.J."/>
            <person name="Takada K."/>
            <person name="Gernert C."/>
            <person name="Steffens U.A."/>
            <person name="Heycke N."/>
            <person name="Schmitt S."/>
            <person name="Rinke C."/>
            <person name="Helfrich E.J."/>
            <person name="Brachmann A.O."/>
            <person name="Gurgui C."/>
            <person name="Wakimoto T."/>
            <person name="Kracht M."/>
            <person name="Crusemann M."/>
            <person name="Hentschel U."/>
            <person name="Abe I."/>
            <person name="Matsunaga S."/>
            <person name="Kalinowski J."/>
            <person name="Takeyama H."/>
            <person name="Piel J."/>
        </authorList>
    </citation>
    <scope>NUCLEOTIDE SEQUENCE [LARGE SCALE GENOMIC DNA]</scope>
    <source>
        <strain evidence="3">TSY2</strain>
    </source>
</reference>
<dbReference type="SMART" id="SM00089">
    <property type="entry name" value="PKD"/>
    <property type="match status" value="1"/>
</dbReference>
<dbReference type="PROSITE" id="PS50093">
    <property type="entry name" value="PKD"/>
    <property type="match status" value="1"/>
</dbReference>
<dbReference type="InterPro" id="IPR035986">
    <property type="entry name" value="PKD_dom_sf"/>
</dbReference>
<dbReference type="AlphaFoldDB" id="W4LNE3"/>
<dbReference type="InterPro" id="IPR013783">
    <property type="entry name" value="Ig-like_fold"/>
</dbReference>